<evidence type="ECO:0000313" key="1">
    <source>
        <dbReference type="EMBL" id="PNR47967.1"/>
    </source>
</evidence>
<dbReference type="Proteomes" id="UP000006727">
    <property type="component" value="Chromosome 9"/>
</dbReference>
<dbReference type="EMBL" id="ABEU02000009">
    <property type="protein sequence ID" value="PNR47967.1"/>
    <property type="molecule type" value="Genomic_DNA"/>
</dbReference>
<dbReference type="InParanoid" id="A0A2K1K2G5"/>
<keyword evidence="3" id="KW-1185">Reference proteome</keyword>
<sequence length="34" mass="4192">MVYYFKAYPKCRDYVIYMGLDKYKNKDLNKYGLS</sequence>
<gene>
    <name evidence="1" type="ORF">PHYPA_012440</name>
</gene>
<protein>
    <submittedName>
        <fullName evidence="1 2">Uncharacterized protein</fullName>
    </submittedName>
</protein>
<dbReference type="EnsemblPlants" id="Pp3c9_8190V3.1">
    <property type="protein sequence ID" value="PAC:32913212.CDS.1"/>
    <property type="gene ID" value="Pp3c9_8190"/>
</dbReference>
<proteinExistence type="predicted"/>
<dbReference type="AlphaFoldDB" id="A0A2K1K2G5"/>
<evidence type="ECO:0000313" key="2">
    <source>
        <dbReference type="EnsemblPlants" id="PAC:32913212.CDS.1"/>
    </source>
</evidence>
<reference evidence="2" key="3">
    <citation type="submission" date="2020-12" db="UniProtKB">
        <authorList>
            <consortium name="EnsemblPlants"/>
        </authorList>
    </citation>
    <scope>IDENTIFICATION</scope>
</reference>
<name>A0A2K1K2G5_PHYPA</name>
<organism evidence="1">
    <name type="scientific">Physcomitrium patens</name>
    <name type="common">Spreading-leaved earth moss</name>
    <name type="synonym">Physcomitrella patens</name>
    <dbReference type="NCBI Taxonomy" id="3218"/>
    <lineage>
        <taxon>Eukaryota</taxon>
        <taxon>Viridiplantae</taxon>
        <taxon>Streptophyta</taxon>
        <taxon>Embryophyta</taxon>
        <taxon>Bryophyta</taxon>
        <taxon>Bryophytina</taxon>
        <taxon>Bryopsida</taxon>
        <taxon>Funariidae</taxon>
        <taxon>Funariales</taxon>
        <taxon>Funariaceae</taxon>
        <taxon>Physcomitrium</taxon>
    </lineage>
</organism>
<evidence type="ECO:0000313" key="3">
    <source>
        <dbReference type="Proteomes" id="UP000006727"/>
    </source>
</evidence>
<accession>A0A2K1K2G5</accession>
<dbReference type="Gramene" id="Pp3c9_8190V3.1">
    <property type="protein sequence ID" value="PAC:32913212.CDS.1"/>
    <property type="gene ID" value="Pp3c9_8190"/>
</dbReference>
<reference evidence="1 3" key="1">
    <citation type="journal article" date="2008" name="Science">
        <title>The Physcomitrella genome reveals evolutionary insights into the conquest of land by plants.</title>
        <authorList>
            <person name="Rensing S."/>
            <person name="Lang D."/>
            <person name="Zimmer A."/>
            <person name="Terry A."/>
            <person name="Salamov A."/>
            <person name="Shapiro H."/>
            <person name="Nishiyama T."/>
            <person name="Perroud P.-F."/>
            <person name="Lindquist E."/>
            <person name="Kamisugi Y."/>
            <person name="Tanahashi T."/>
            <person name="Sakakibara K."/>
            <person name="Fujita T."/>
            <person name="Oishi K."/>
            <person name="Shin-I T."/>
            <person name="Kuroki Y."/>
            <person name="Toyoda A."/>
            <person name="Suzuki Y."/>
            <person name="Hashimoto A."/>
            <person name="Yamaguchi K."/>
            <person name="Sugano A."/>
            <person name="Kohara Y."/>
            <person name="Fujiyama A."/>
            <person name="Anterola A."/>
            <person name="Aoki S."/>
            <person name="Ashton N."/>
            <person name="Barbazuk W.B."/>
            <person name="Barker E."/>
            <person name="Bennetzen J."/>
            <person name="Bezanilla M."/>
            <person name="Blankenship R."/>
            <person name="Cho S.H."/>
            <person name="Dutcher S."/>
            <person name="Estelle M."/>
            <person name="Fawcett J.A."/>
            <person name="Gundlach H."/>
            <person name="Hanada K."/>
            <person name="Heyl A."/>
            <person name="Hicks K.A."/>
            <person name="Hugh J."/>
            <person name="Lohr M."/>
            <person name="Mayer K."/>
            <person name="Melkozernov A."/>
            <person name="Murata T."/>
            <person name="Nelson D."/>
            <person name="Pils B."/>
            <person name="Prigge M."/>
            <person name="Reiss B."/>
            <person name="Renner T."/>
            <person name="Rombauts S."/>
            <person name="Rushton P."/>
            <person name="Sanderfoot A."/>
            <person name="Schween G."/>
            <person name="Shiu S.-H."/>
            <person name="Stueber K."/>
            <person name="Theodoulou F.L."/>
            <person name="Tu H."/>
            <person name="Van de Peer Y."/>
            <person name="Verrier P.J."/>
            <person name="Waters E."/>
            <person name="Wood A."/>
            <person name="Yang L."/>
            <person name="Cove D."/>
            <person name="Cuming A."/>
            <person name="Hasebe M."/>
            <person name="Lucas S."/>
            <person name="Mishler D.B."/>
            <person name="Reski R."/>
            <person name="Grigoriev I."/>
            <person name="Quatrano R.S."/>
            <person name="Boore J.L."/>
        </authorList>
    </citation>
    <scope>NUCLEOTIDE SEQUENCE [LARGE SCALE GENOMIC DNA]</scope>
    <source>
        <strain evidence="2 3">cv. Gransden 2004</strain>
    </source>
</reference>
<reference evidence="1 3" key="2">
    <citation type="journal article" date="2018" name="Plant J.">
        <title>The Physcomitrella patens chromosome-scale assembly reveals moss genome structure and evolution.</title>
        <authorList>
            <person name="Lang D."/>
            <person name="Ullrich K.K."/>
            <person name="Murat F."/>
            <person name="Fuchs J."/>
            <person name="Jenkins J."/>
            <person name="Haas F.B."/>
            <person name="Piednoel M."/>
            <person name="Gundlach H."/>
            <person name="Van Bel M."/>
            <person name="Meyberg R."/>
            <person name="Vives C."/>
            <person name="Morata J."/>
            <person name="Symeonidi A."/>
            <person name="Hiss M."/>
            <person name="Muchero W."/>
            <person name="Kamisugi Y."/>
            <person name="Saleh O."/>
            <person name="Blanc G."/>
            <person name="Decker E.L."/>
            <person name="van Gessel N."/>
            <person name="Grimwood J."/>
            <person name="Hayes R.D."/>
            <person name="Graham S.W."/>
            <person name="Gunter L.E."/>
            <person name="McDaniel S.F."/>
            <person name="Hoernstein S.N.W."/>
            <person name="Larsson A."/>
            <person name="Li F.W."/>
            <person name="Perroud P.F."/>
            <person name="Phillips J."/>
            <person name="Ranjan P."/>
            <person name="Rokshar D.S."/>
            <person name="Rothfels C.J."/>
            <person name="Schneider L."/>
            <person name="Shu S."/>
            <person name="Stevenson D.W."/>
            <person name="Thummler F."/>
            <person name="Tillich M."/>
            <person name="Villarreal Aguilar J.C."/>
            <person name="Widiez T."/>
            <person name="Wong G.K."/>
            <person name="Wymore A."/>
            <person name="Zhang Y."/>
            <person name="Zimmer A.D."/>
            <person name="Quatrano R.S."/>
            <person name="Mayer K.F.X."/>
            <person name="Goodstein D."/>
            <person name="Casacuberta J.M."/>
            <person name="Vandepoele K."/>
            <person name="Reski R."/>
            <person name="Cuming A.C."/>
            <person name="Tuskan G.A."/>
            <person name="Maumus F."/>
            <person name="Salse J."/>
            <person name="Schmutz J."/>
            <person name="Rensing S.A."/>
        </authorList>
    </citation>
    <scope>NUCLEOTIDE SEQUENCE [LARGE SCALE GENOMIC DNA]</scope>
    <source>
        <strain evidence="2 3">cv. Gransden 2004</strain>
    </source>
</reference>